<dbReference type="Proteomes" id="UP000008311">
    <property type="component" value="Unassembled WGS sequence"/>
</dbReference>
<dbReference type="EMBL" id="EQ974087">
    <property type="protein sequence ID" value="EEF34116.1"/>
    <property type="molecule type" value="Genomic_DNA"/>
</dbReference>
<organism evidence="2 3">
    <name type="scientific">Ricinus communis</name>
    <name type="common">Castor bean</name>
    <dbReference type="NCBI Taxonomy" id="3988"/>
    <lineage>
        <taxon>Eukaryota</taxon>
        <taxon>Viridiplantae</taxon>
        <taxon>Streptophyta</taxon>
        <taxon>Embryophyta</taxon>
        <taxon>Tracheophyta</taxon>
        <taxon>Spermatophyta</taxon>
        <taxon>Magnoliopsida</taxon>
        <taxon>eudicotyledons</taxon>
        <taxon>Gunneridae</taxon>
        <taxon>Pentapetalae</taxon>
        <taxon>rosids</taxon>
        <taxon>fabids</taxon>
        <taxon>Malpighiales</taxon>
        <taxon>Euphorbiaceae</taxon>
        <taxon>Acalyphoideae</taxon>
        <taxon>Acalypheae</taxon>
        <taxon>Ricinus</taxon>
    </lineage>
</organism>
<proteinExistence type="predicted"/>
<evidence type="ECO:0000256" key="1">
    <source>
        <dbReference type="SAM" id="MobiDB-lite"/>
    </source>
</evidence>
<feature type="region of interest" description="Disordered" evidence="1">
    <location>
        <begin position="49"/>
        <end position="68"/>
    </location>
</feature>
<evidence type="ECO:0000313" key="3">
    <source>
        <dbReference type="Proteomes" id="UP000008311"/>
    </source>
</evidence>
<dbReference type="AlphaFoldDB" id="B9SQK9"/>
<name>B9SQK9_RICCO</name>
<feature type="compositionally biased region" description="Basic and acidic residues" evidence="1">
    <location>
        <begin position="15"/>
        <end position="29"/>
    </location>
</feature>
<keyword evidence="3" id="KW-1185">Reference proteome</keyword>
<dbReference type="InParanoid" id="B9SQK9"/>
<accession>B9SQK9</accession>
<evidence type="ECO:0000313" key="2">
    <source>
        <dbReference type="EMBL" id="EEF34116.1"/>
    </source>
</evidence>
<gene>
    <name evidence="2" type="ORF">RCOM_0739370</name>
</gene>
<feature type="region of interest" description="Disordered" evidence="1">
    <location>
        <begin position="1"/>
        <end position="29"/>
    </location>
</feature>
<protein>
    <submittedName>
        <fullName evidence="2">Uncharacterized protein</fullName>
    </submittedName>
</protein>
<reference evidence="3" key="1">
    <citation type="journal article" date="2010" name="Nat. Biotechnol.">
        <title>Draft genome sequence of the oilseed species Ricinus communis.</title>
        <authorList>
            <person name="Chan A.P."/>
            <person name="Crabtree J."/>
            <person name="Zhao Q."/>
            <person name="Lorenzi H."/>
            <person name="Orvis J."/>
            <person name="Puiu D."/>
            <person name="Melake-Berhan A."/>
            <person name="Jones K.M."/>
            <person name="Redman J."/>
            <person name="Chen G."/>
            <person name="Cahoon E.B."/>
            <person name="Gedil M."/>
            <person name="Stanke M."/>
            <person name="Haas B.J."/>
            <person name="Wortman J.R."/>
            <person name="Fraser-Liggett C.M."/>
            <person name="Ravel J."/>
            <person name="Rabinowicz P.D."/>
        </authorList>
    </citation>
    <scope>NUCLEOTIDE SEQUENCE [LARGE SCALE GENOMIC DNA]</scope>
    <source>
        <strain evidence="3">cv. Hale</strain>
    </source>
</reference>
<sequence>MERIGGDIIMSPDSFNKKGDNYPRSKGERTSLTVKDLCEVTGKDRGWNMSKKRKVKKEPSIKVLKNML</sequence>